<feature type="signal peptide" evidence="2">
    <location>
        <begin position="1"/>
        <end position="19"/>
    </location>
</feature>
<organism evidence="3 4">
    <name type="scientific">Rhodanobacter geophilus</name>
    <dbReference type="NCBI Taxonomy" id="3162488"/>
    <lineage>
        <taxon>Bacteria</taxon>
        <taxon>Pseudomonadati</taxon>
        <taxon>Pseudomonadota</taxon>
        <taxon>Gammaproteobacteria</taxon>
        <taxon>Lysobacterales</taxon>
        <taxon>Rhodanobacteraceae</taxon>
        <taxon>Rhodanobacter</taxon>
    </lineage>
</organism>
<dbReference type="Gene3D" id="3.40.1420.10">
    <property type="entry name" value="Inhibitor of vertebrate lysozyme"/>
    <property type="match status" value="1"/>
</dbReference>
<feature type="chain" id="PRO_5047104910" evidence="2">
    <location>
        <begin position="20"/>
        <end position="184"/>
    </location>
</feature>
<proteinExistence type="predicted"/>
<dbReference type="Proteomes" id="UP001556170">
    <property type="component" value="Unassembled WGS sequence"/>
</dbReference>
<feature type="compositionally biased region" description="Low complexity" evidence="1">
    <location>
        <begin position="22"/>
        <end position="40"/>
    </location>
</feature>
<sequence length="184" mass="19176">MLACTLAAALGCAACSPGAQEPATPASSASSPGLPATQALPAGAMTTAGPAAATTVAKPVASPIYLFDLLQRADFRQALDALPGAQALPAWVRQGGTATPVRIVRLDGKPMLLATACKPHDCPTERVALLYDAQDHAMWGLFAQRPENLTPAVDPDDSSQDKLNWLGGPDQARQRLLHDALYVR</sequence>
<evidence type="ECO:0000256" key="1">
    <source>
        <dbReference type="SAM" id="MobiDB-lite"/>
    </source>
</evidence>
<evidence type="ECO:0000313" key="4">
    <source>
        <dbReference type="Proteomes" id="UP001556170"/>
    </source>
</evidence>
<keyword evidence="2" id="KW-0732">Signal</keyword>
<dbReference type="EMBL" id="JBFOHL010000003">
    <property type="protein sequence ID" value="MEW9623520.1"/>
    <property type="molecule type" value="Genomic_DNA"/>
</dbReference>
<gene>
    <name evidence="3" type="ORF">ABQJ56_04705</name>
</gene>
<name>A0ABV3QLN4_9GAMM</name>
<reference evidence="3 4" key="1">
    <citation type="submission" date="2024-06" db="EMBL/GenBank/DDBJ databases">
        <authorList>
            <person name="Woo H."/>
        </authorList>
    </citation>
    <scope>NUCLEOTIDE SEQUENCE [LARGE SCALE GENOMIC DNA]</scope>
    <source>
        <strain evidence="3 4">S2-g</strain>
    </source>
</reference>
<dbReference type="RefSeq" id="WP_367843829.1">
    <property type="nucleotide sequence ID" value="NZ_JBFOHL010000003.1"/>
</dbReference>
<feature type="region of interest" description="Disordered" evidence="1">
    <location>
        <begin position="21"/>
        <end position="40"/>
    </location>
</feature>
<dbReference type="Pfam" id="PF08816">
    <property type="entry name" value="Ivy"/>
    <property type="match status" value="1"/>
</dbReference>
<accession>A0ABV3QLN4</accession>
<evidence type="ECO:0000256" key="2">
    <source>
        <dbReference type="SAM" id="SignalP"/>
    </source>
</evidence>
<comment type="caution">
    <text evidence="3">The sequence shown here is derived from an EMBL/GenBank/DDBJ whole genome shotgun (WGS) entry which is preliminary data.</text>
</comment>
<dbReference type="InterPro" id="IPR036501">
    <property type="entry name" value="Inhibitor_vert_lysozyme_sf"/>
</dbReference>
<protein>
    <submittedName>
        <fullName evidence="3">Ivy family c-type lysozyme inhibitor</fullName>
    </submittedName>
</protein>
<evidence type="ECO:0000313" key="3">
    <source>
        <dbReference type="EMBL" id="MEW9623520.1"/>
    </source>
</evidence>
<dbReference type="SUPFAM" id="SSF89872">
    <property type="entry name" value="Inhibitor of vertebrate lysozyme, Ivy"/>
    <property type="match status" value="1"/>
</dbReference>
<keyword evidence="4" id="KW-1185">Reference proteome</keyword>